<proteinExistence type="predicted"/>
<dbReference type="EMBL" id="JAPNKA010000001">
    <property type="protein sequence ID" value="MCY1081298.1"/>
    <property type="molecule type" value="Genomic_DNA"/>
</dbReference>
<evidence type="ECO:0000313" key="2">
    <source>
        <dbReference type="Proteomes" id="UP001207654"/>
    </source>
</evidence>
<evidence type="ECO:0008006" key="3">
    <source>
        <dbReference type="Google" id="ProtNLM"/>
    </source>
</evidence>
<gene>
    <name evidence="1" type="ORF">OV287_43280</name>
</gene>
<dbReference type="Proteomes" id="UP001207654">
    <property type="component" value="Unassembled WGS sequence"/>
</dbReference>
<keyword evidence="2" id="KW-1185">Reference proteome</keyword>
<comment type="caution">
    <text evidence="1">The sequence shown here is derived from an EMBL/GenBank/DDBJ whole genome shotgun (WGS) entry which is preliminary data.</text>
</comment>
<accession>A0ABT4AHZ5</accession>
<protein>
    <recommendedName>
        <fullName evidence="3">ABC transporter permease</fullName>
    </recommendedName>
</protein>
<name>A0ABT4AHZ5_9BACT</name>
<sequence>MDDSSSKRWLEFPRALWLSLVVALVLGLPTLGMGFALDDNLHLLIFEGRWPLGSPMDLFRFAGGDAEGMRLDLSALSNPL</sequence>
<evidence type="ECO:0000313" key="1">
    <source>
        <dbReference type="EMBL" id="MCY1081298.1"/>
    </source>
</evidence>
<reference evidence="1 2" key="1">
    <citation type="submission" date="2022-11" db="EMBL/GenBank/DDBJ databases">
        <title>Minimal conservation of predation-associated metabolite biosynthetic gene clusters underscores biosynthetic potential of Myxococcota including descriptions for ten novel species: Archangium lansinium sp. nov., Myxococcus landrumus sp. nov., Nannocystis bai.</title>
        <authorList>
            <person name="Ahearne A."/>
            <person name="Stevens C."/>
            <person name="Phillips K."/>
        </authorList>
    </citation>
    <scope>NUCLEOTIDE SEQUENCE [LARGE SCALE GENOMIC DNA]</scope>
    <source>
        <strain evidence="1 2">MIWBW</strain>
    </source>
</reference>
<dbReference type="RefSeq" id="WP_267539902.1">
    <property type="nucleotide sequence ID" value="NZ_JAPNKA010000001.1"/>
</dbReference>
<organism evidence="1 2">
    <name type="scientific">Archangium lansingense</name>
    <dbReference type="NCBI Taxonomy" id="2995310"/>
    <lineage>
        <taxon>Bacteria</taxon>
        <taxon>Pseudomonadati</taxon>
        <taxon>Myxococcota</taxon>
        <taxon>Myxococcia</taxon>
        <taxon>Myxococcales</taxon>
        <taxon>Cystobacterineae</taxon>
        <taxon>Archangiaceae</taxon>
        <taxon>Archangium</taxon>
    </lineage>
</organism>